<evidence type="ECO:0000256" key="1">
    <source>
        <dbReference type="ARBA" id="ARBA00004141"/>
    </source>
</evidence>
<evidence type="ECO:0000313" key="8">
    <source>
        <dbReference type="Proteomes" id="UP000094527"/>
    </source>
</evidence>
<accession>A0A1D2NA43</accession>
<sequence>MTTVEVQIGMIKSSSFVASETLVRHKGRSPGSQQINSNCIVCDEQIQIVQVSAQNYQHQPDGSLEQCPCVTVIDDRKFYGKKLSWNDSIVVENNKSARVFSSSLIVSSIVLFLFSFCLLFLMVNNFSGHFLRTKGVILNVSLAHCIFVHATCGLTAGILVRFIFSRRKPSFNCQIWIIVYSGIVLLLGVVSWIYHLMIMIKFSDRLEDFMVEEMYANGESSVYWTNSQNFHECCGITSFRSWNGVPKTSPETKNVYPSSCCDKATYGNRCKSPPTMTEVYSRGCLKHEVNTFMLIGYLSFILSSVHLHFEFFSLLSIVKVYGRQKFVFDHTECCRLLQGSEVNGSVKQATGSQPTSKGQDVEKDPNANVIPIESIVSIELRRAMTV</sequence>
<organism evidence="7 8">
    <name type="scientific">Orchesella cincta</name>
    <name type="common">Springtail</name>
    <name type="synonym">Podura cincta</name>
    <dbReference type="NCBI Taxonomy" id="48709"/>
    <lineage>
        <taxon>Eukaryota</taxon>
        <taxon>Metazoa</taxon>
        <taxon>Ecdysozoa</taxon>
        <taxon>Arthropoda</taxon>
        <taxon>Hexapoda</taxon>
        <taxon>Collembola</taxon>
        <taxon>Entomobryomorpha</taxon>
        <taxon>Entomobryoidea</taxon>
        <taxon>Orchesellidae</taxon>
        <taxon>Orchesellinae</taxon>
        <taxon>Orchesella</taxon>
    </lineage>
</organism>
<dbReference type="Gene3D" id="1.10.1450.10">
    <property type="entry name" value="Tetraspanin"/>
    <property type="match status" value="1"/>
</dbReference>
<dbReference type="AlphaFoldDB" id="A0A1D2NA43"/>
<keyword evidence="8" id="KW-1185">Reference proteome</keyword>
<evidence type="ECO:0000256" key="4">
    <source>
        <dbReference type="ARBA" id="ARBA00023136"/>
    </source>
</evidence>
<evidence type="ECO:0000313" key="7">
    <source>
        <dbReference type="EMBL" id="ODN02121.1"/>
    </source>
</evidence>
<dbReference type="GO" id="GO:0016020">
    <property type="term" value="C:membrane"/>
    <property type="evidence" value="ECO:0007669"/>
    <property type="project" value="UniProtKB-SubCell"/>
</dbReference>
<comment type="subcellular location">
    <subcellularLocation>
        <location evidence="1">Membrane</location>
        <topology evidence="1">Multi-pass membrane protein</topology>
    </subcellularLocation>
</comment>
<evidence type="ECO:0000256" key="5">
    <source>
        <dbReference type="SAM" id="MobiDB-lite"/>
    </source>
</evidence>
<reference evidence="7 8" key="1">
    <citation type="journal article" date="2016" name="Genome Biol. Evol.">
        <title>Gene Family Evolution Reflects Adaptation to Soil Environmental Stressors in the Genome of the Collembolan Orchesella cincta.</title>
        <authorList>
            <person name="Faddeeva-Vakhrusheva A."/>
            <person name="Derks M.F."/>
            <person name="Anvar S.Y."/>
            <person name="Agamennone V."/>
            <person name="Suring W."/>
            <person name="Smit S."/>
            <person name="van Straalen N.M."/>
            <person name="Roelofs D."/>
        </authorList>
    </citation>
    <scope>NUCLEOTIDE SEQUENCE [LARGE SCALE GENOMIC DNA]</scope>
    <source>
        <tissue evidence="7">Mixed pool</tissue>
    </source>
</reference>
<keyword evidence="2 6" id="KW-0812">Transmembrane</keyword>
<dbReference type="EMBL" id="LJIJ01000124">
    <property type="protein sequence ID" value="ODN02121.1"/>
    <property type="molecule type" value="Genomic_DNA"/>
</dbReference>
<dbReference type="OrthoDB" id="438211at2759"/>
<feature type="transmembrane region" description="Helical" evidence="6">
    <location>
        <begin position="104"/>
        <end position="124"/>
    </location>
</feature>
<protein>
    <recommendedName>
        <fullName evidence="9">CD63 antigen</fullName>
    </recommendedName>
</protein>
<dbReference type="Proteomes" id="UP000094527">
    <property type="component" value="Unassembled WGS sequence"/>
</dbReference>
<evidence type="ECO:0000256" key="2">
    <source>
        <dbReference type="ARBA" id="ARBA00022692"/>
    </source>
</evidence>
<dbReference type="InterPro" id="IPR018499">
    <property type="entry name" value="Tetraspanin/Peripherin"/>
</dbReference>
<evidence type="ECO:0000256" key="3">
    <source>
        <dbReference type="ARBA" id="ARBA00022989"/>
    </source>
</evidence>
<proteinExistence type="predicted"/>
<feature type="region of interest" description="Disordered" evidence="5">
    <location>
        <begin position="345"/>
        <end position="364"/>
    </location>
</feature>
<name>A0A1D2NA43_ORCCI</name>
<feature type="transmembrane region" description="Helical" evidence="6">
    <location>
        <begin position="295"/>
        <end position="318"/>
    </location>
</feature>
<evidence type="ECO:0000256" key="6">
    <source>
        <dbReference type="SAM" id="Phobius"/>
    </source>
</evidence>
<feature type="compositionally biased region" description="Polar residues" evidence="5">
    <location>
        <begin position="345"/>
        <end position="358"/>
    </location>
</feature>
<keyword evidence="3 6" id="KW-1133">Transmembrane helix</keyword>
<dbReference type="STRING" id="48709.A0A1D2NA43"/>
<dbReference type="SUPFAM" id="SSF48652">
    <property type="entry name" value="Tetraspanin"/>
    <property type="match status" value="1"/>
</dbReference>
<gene>
    <name evidence="7" type="ORF">Ocin01_04552</name>
</gene>
<dbReference type="InterPro" id="IPR008952">
    <property type="entry name" value="Tetraspanin_EC2_sf"/>
</dbReference>
<comment type="caution">
    <text evidence="7">The sequence shown here is derived from an EMBL/GenBank/DDBJ whole genome shotgun (WGS) entry which is preliminary data.</text>
</comment>
<keyword evidence="4 6" id="KW-0472">Membrane</keyword>
<dbReference type="Pfam" id="PF00335">
    <property type="entry name" value="Tetraspanin"/>
    <property type="match status" value="1"/>
</dbReference>
<evidence type="ECO:0008006" key="9">
    <source>
        <dbReference type="Google" id="ProtNLM"/>
    </source>
</evidence>
<dbReference type="OMA" id="MYANGES"/>
<feature type="transmembrane region" description="Helical" evidence="6">
    <location>
        <begin position="136"/>
        <end position="164"/>
    </location>
</feature>
<feature type="transmembrane region" description="Helical" evidence="6">
    <location>
        <begin position="176"/>
        <end position="200"/>
    </location>
</feature>